<dbReference type="EMBL" id="CP108110">
    <property type="protein sequence ID" value="WUQ82182.1"/>
    <property type="molecule type" value="Genomic_DNA"/>
</dbReference>
<dbReference type="Proteomes" id="UP001432222">
    <property type="component" value="Chromosome"/>
</dbReference>
<reference evidence="1" key="1">
    <citation type="submission" date="2022-10" db="EMBL/GenBank/DDBJ databases">
        <title>The complete genomes of actinobacterial strains from the NBC collection.</title>
        <authorList>
            <person name="Joergensen T.S."/>
            <person name="Alvarez Arevalo M."/>
            <person name="Sterndorff E.B."/>
            <person name="Faurdal D."/>
            <person name="Vuksanovic O."/>
            <person name="Mourched A.-S."/>
            <person name="Charusanti P."/>
            <person name="Shaw S."/>
            <person name="Blin K."/>
            <person name="Weber T."/>
        </authorList>
    </citation>
    <scope>NUCLEOTIDE SEQUENCE</scope>
    <source>
        <strain evidence="1">NBC_00222</strain>
    </source>
</reference>
<keyword evidence="2" id="KW-1185">Reference proteome</keyword>
<name>A0ABZ1TTA1_9ACTN</name>
<evidence type="ECO:0000313" key="1">
    <source>
        <dbReference type="EMBL" id="WUQ82182.1"/>
    </source>
</evidence>
<accession>A0ABZ1TTA1</accession>
<sequence>MAERGSPERRTRDFSDRMAALRKSFLHGLDAHLDVEAGLREVMLCARHKELAEDLDAVLDIEAGLVSVLSRGTARTEFEEAAAPLYDVGLMHQRFELIGPEQRLVLRGHPLVTSAILADLLIRTVVLAQDLTYGLGFGRYHGMPLQRAVFAAQGVARGIAQELDRRAALAWDLRDLAHEIVALLEPHYPEIDRARRVGQVLVREMVTTIDKRVRTADHPAIAEFLRACEVFMYAVLGGDLTRAVREVEYLSRVLVEQVGELLELGEPENLDLEFLAEVLDDFTTADLTSVDLAGVDLAGVRWSELRTRWPAAISVDQLRADSRETQPGSGIYVVRPGTGTRDVTRV</sequence>
<gene>
    <name evidence="1" type="ORF">OHA16_03820</name>
</gene>
<dbReference type="RefSeq" id="WP_328953251.1">
    <property type="nucleotide sequence ID" value="NZ_CP108110.1"/>
</dbReference>
<evidence type="ECO:0000313" key="2">
    <source>
        <dbReference type="Proteomes" id="UP001432222"/>
    </source>
</evidence>
<organism evidence="1 2">
    <name type="scientific">Kitasatospora purpeofusca</name>
    <dbReference type="NCBI Taxonomy" id="67352"/>
    <lineage>
        <taxon>Bacteria</taxon>
        <taxon>Bacillati</taxon>
        <taxon>Actinomycetota</taxon>
        <taxon>Actinomycetes</taxon>
        <taxon>Kitasatosporales</taxon>
        <taxon>Streptomycetaceae</taxon>
        <taxon>Kitasatospora</taxon>
    </lineage>
</organism>
<protein>
    <submittedName>
        <fullName evidence="1">Uncharacterized protein</fullName>
    </submittedName>
</protein>
<proteinExistence type="predicted"/>